<dbReference type="PaxDb" id="4097-A0A1S4CDJ0"/>
<dbReference type="PANTHER" id="PTHR33240">
    <property type="entry name" value="OS08G0508500 PROTEIN"/>
    <property type="match status" value="1"/>
</dbReference>
<dbReference type="KEGG" id="nta:107817813"/>
<dbReference type="AlphaFoldDB" id="A0A1S4CDJ0"/>
<dbReference type="PANTHER" id="PTHR33240:SF8">
    <property type="entry name" value="OS03G0439900 PROTEIN"/>
    <property type="match status" value="1"/>
</dbReference>
<reference evidence="1" key="1">
    <citation type="submission" date="2025-08" db="UniProtKB">
        <authorList>
            <consortium name="RefSeq"/>
        </authorList>
    </citation>
    <scope>IDENTIFICATION</scope>
</reference>
<proteinExistence type="predicted"/>
<protein>
    <submittedName>
        <fullName evidence="1">Uncharacterized protein</fullName>
    </submittedName>
</protein>
<organism evidence="1">
    <name type="scientific">Nicotiana tabacum</name>
    <name type="common">Common tobacco</name>
    <dbReference type="NCBI Taxonomy" id="4097"/>
    <lineage>
        <taxon>Eukaryota</taxon>
        <taxon>Viridiplantae</taxon>
        <taxon>Streptophyta</taxon>
        <taxon>Embryophyta</taxon>
        <taxon>Tracheophyta</taxon>
        <taxon>Spermatophyta</taxon>
        <taxon>Magnoliopsida</taxon>
        <taxon>eudicotyledons</taxon>
        <taxon>Gunneridae</taxon>
        <taxon>Pentapetalae</taxon>
        <taxon>asterids</taxon>
        <taxon>lamiids</taxon>
        <taxon>Solanales</taxon>
        <taxon>Solanaceae</taxon>
        <taxon>Nicotianoideae</taxon>
        <taxon>Nicotianeae</taxon>
        <taxon>Nicotiana</taxon>
    </lineage>
</organism>
<sequence length="200" mass="22857">MHSHRTEDCHQLREEVARLLNKGHPREFLSDRDKNQFREMEATKKNEANEPQHVIHMIMGGADAPKEPVMGSTKISITREKWTRGYIPEDALTFKEEDTEALSRPHNDALLGKYYQVKGDRTARTAQTNCARHSSPQWIQHGGETTKGEIVLPVTVVGTSQDTKFLVFEGDMRYNALFGRPWIQCMRAVASTLVNRIKII</sequence>
<evidence type="ECO:0000313" key="1">
    <source>
        <dbReference type="RefSeq" id="XP_016499176.1"/>
    </source>
</evidence>
<gene>
    <name evidence="1" type="primary">LOC107817813</name>
</gene>
<dbReference type="RefSeq" id="XP_016499176.1">
    <property type="nucleotide sequence ID" value="XM_016643690.1"/>
</dbReference>
<accession>A0A1S4CDJ0</accession>
<name>A0A1S4CDJ0_TOBAC</name>